<dbReference type="InterPro" id="IPR017687">
    <property type="entry name" value="BamB"/>
</dbReference>
<comment type="subunit">
    <text evidence="4">Part of the Bam complex.</text>
</comment>
<dbReference type="NCBIfam" id="TIGR03300">
    <property type="entry name" value="assembly_YfgL"/>
    <property type="match status" value="1"/>
</dbReference>
<proteinExistence type="inferred from homology"/>
<comment type="subcellular location">
    <subcellularLocation>
        <location evidence="4">Cell outer membrane</location>
        <topology evidence="4">Lipid-anchor</topology>
    </subcellularLocation>
</comment>
<dbReference type="PANTHER" id="PTHR34512">
    <property type="entry name" value="CELL SURFACE PROTEIN"/>
    <property type="match status" value="1"/>
</dbReference>
<evidence type="ECO:0000256" key="4">
    <source>
        <dbReference type="HAMAP-Rule" id="MF_00923"/>
    </source>
</evidence>
<dbReference type="Gene3D" id="2.130.10.10">
    <property type="entry name" value="YVTN repeat-like/Quinoprotein amine dehydrogenase"/>
    <property type="match status" value="1"/>
</dbReference>
<name>A0A936YVJ8_9BURK</name>
<keyword evidence="2 4" id="KW-0472">Membrane</keyword>
<dbReference type="InterPro" id="IPR018391">
    <property type="entry name" value="PQQ_b-propeller_rpt"/>
</dbReference>
<sequence length="383" mass="39397">MTGPRLTRAVLAAGAVALLAGCSFLNSLPFVGGAEKPKPADLQPNPNLIGVQQSWTARVGAVDFPLVVAVNGNVAAVASSDGTVAGFDATSGREQWRGSAGAPLAAGVGFDGGTAAVVTRNNELVAFSSGKEVWRQKLNALSYTAPLVAGARVFVLGGDRSVSAFDGGTGRRLWTQQRQGEPLVLRQAGVILAVGDTLVVGQGGRLAGLNPLNGSVRWEVPIATARGINDVERLVDLVGRVSRVGDSVCARAFQAAVGCADAARGTVAWTQRANGSEGLSGDAANVFGTESDSKIVSWRRSDGQRAWVNDKLQWRGVGTPLALGRSVVVGDEFGFVHLLSREDGSLLNRLPTDGTAIAAAPVAAGNTLVVVTHGGNVYGFVPQ</sequence>
<comment type="similarity">
    <text evidence="4">Belongs to the BamB family.</text>
</comment>
<dbReference type="InterPro" id="IPR011047">
    <property type="entry name" value="Quinoprotein_ADH-like_sf"/>
</dbReference>
<comment type="function">
    <text evidence="4">Part of the outer membrane protein assembly complex, which is involved in assembly and insertion of beta-barrel proteins into the outer membrane.</text>
</comment>
<dbReference type="GO" id="GO:0043165">
    <property type="term" value="P:Gram-negative-bacterium-type cell outer membrane assembly"/>
    <property type="evidence" value="ECO:0007669"/>
    <property type="project" value="UniProtKB-UniRule"/>
</dbReference>
<dbReference type="HAMAP" id="MF_00923">
    <property type="entry name" value="OM_assembly_BamB"/>
    <property type="match status" value="1"/>
</dbReference>
<evidence type="ECO:0000313" key="6">
    <source>
        <dbReference type="EMBL" id="MBL0389712.1"/>
    </source>
</evidence>
<dbReference type="Proteomes" id="UP000599109">
    <property type="component" value="Unassembled WGS sequence"/>
</dbReference>
<dbReference type="SUPFAM" id="SSF50998">
    <property type="entry name" value="Quinoprotein alcohol dehydrogenase-like"/>
    <property type="match status" value="1"/>
</dbReference>
<evidence type="ECO:0000259" key="5">
    <source>
        <dbReference type="Pfam" id="PF13360"/>
    </source>
</evidence>
<dbReference type="AlphaFoldDB" id="A0A936YVJ8"/>
<evidence type="ECO:0000313" key="7">
    <source>
        <dbReference type="Proteomes" id="UP000599109"/>
    </source>
</evidence>
<dbReference type="SMART" id="SM00564">
    <property type="entry name" value="PQQ"/>
    <property type="match status" value="5"/>
</dbReference>
<keyword evidence="1 4" id="KW-0732">Signal</keyword>
<dbReference type="PANTHER" id="PTHR34512:SF30">
    <property type="entry name" value="OUTER MEMBRANE PROTEIN ASSEMBLY FACTOR BAMB"/>
    <property type="match status" value="1"/>
</dbReference>
<dbReference type="Pfam" id="PF13360">
    <property type="entry name" value="PQQ_2"/>
    <property type="match status" value="1"/>
</dbReference>
<keyword evidence="7" id="KW-1185">Reference proteome</keyword>
<dbReference type="PROSITE" id="PS51257">
    <property type="entry name" value="PROKAR_LIPOPROTEIN"/>
    <property type="match status" value="1"/>
</dbReference>
<evidence type="ECO:0000256" key="2">
    <source>
        <dbReference type="ARBA" id="ARBA00023136"/>
    </source>
</evidence>
<keyword evidence="3 4" id="KW-0998">Cell outer membrane</keyword>
<organism evidence="6 7">
    <name type="scientific">Ramlibacter monticola</name>
    <dbReference type="NCBI Taxonomy" id="1926872"/>
    <lineage>
        <taxon>Bacteria</taxon>
        <taxon>Pseudomonadati</taxon>
        <taxon>Pseudomonadota</taxon>
        <taxon>Betaproteobacteria</taxon>
        <taxon>Burkholderiales</taxon>
        <taxon>Comamonadaceae</taxon>
        <taxon>Ramlibacter</taxon>
    </lineage>
</organism>
<dbReference type="InterPro" id="IPR015943">
    <property type="entry name" value="WD40/YVTN_repeat-like_dom_sf"/>
</dbReference>
<evidence type="ECO:0000256" key="1">
    <source>
        <dbReference type="ARBA" id="ARBA00022729"/>
    </source>
</evidence>
<comment type="caution">
    <text evidence="6">The sequence shown here is derived from an EMBL/GenBank/DDBJ whole genome shotgun (WGS) entry which is preliminary data.</text>
</comment>
<dbReference type="InterPro" id="IPR002372">
    <property type="entry name" value="PQQ_rpt_dom"/>
</dbReference>
<evidence type="ECO:0000256" key="3">
    <source>
        <dbReference type="ARBA" id="ARBA00023237"/>
    </source>
</evidence>
<accession>A0A936YVJ8</accession>
<dbReference type="GO" id="GO:0051205">
    <property type="term" value="P:protein insertion into membrane"/>
    <property type="evidence" value="ECO:0007669"/>
    <property type="project" value="UniProtKB-UniRule"/>
</dbReference>
<dbReference type="RefSeq" id="WP_201672313.1">
    <property type="nucleotide sequence ID" value="NZ_JAEQNE010000001.1"/>
</dbReference>
<dbReference type="EMBL" id="JAEQNE010000001">
    <property type="protein sequence ID" value="MBL0389712.1"/>
    <property type="molecule type" value="Genomic_DNA"/>
</dbReference>
<keyword evidence="4" id="KW-0449">Lipoprotein</keyword>
<protein>
    <recommendedName>
        <fullName evidence="4">Outer membrane protein assembly factor BamB</fullName>
    </recommendedName>
</protein>
<reference evidence="6 7" key="1">
    <citation type="journal article" date="2017" name="Int. J. Syst. Evol. Microbiol.">
        <title>Ramlibacter monticola sp. nov., isolated from forest soil.</title>
        <authorList>
            <person name="Chaudhary D.K."/>
            <person name="Kim J."/>
        </authorList>
    </citation>
    <scope>NUCLEOTIDE SEQUENCE [LARGE SCALE GENOMIC DNA]</scope>
    <source>
        <strain evidence="6 7">KACC 19175</strain>
    </source>
</reference>
<feature type="domain" description="Pyrrolo-quinoline quinone repeat" evidence="5">
    <location>
        <begin position="81"/>
        <end position="308"/>
    </location>
</feature>
<keyword evidence="4" id="KW-0564">Palmitate</keyword>
<dbReference type="GO" id="GO:0009279">
    <property type="term" value="C:cell outer membrane"/>
    <property type="evidence" value="ECO:0007669"/>
    <property type="project" value="UniProtKB-SubCell"/>
</dbReference>
<gene>
    <name evidence="4 6" type="primary">bamB</name>
    <name evidence="6" type="ORF">JJ685_01010</name>
</gene>